<evidence type="ECO:0000313" key="2">
    <source>
        <dbReference type="Proteomes" id="UP000644610"/>
    </source>
</evidence>
<evidence type="ECO:0000313" key="1">
    <source>
        <dbReference type="EMBL" id="GII50612.1"/>
    </source>
</evidence>
<proteinExistence type="predicted"/>
<keyword evidence="2" id="KW-1185">Reference proteome</keyword>
<accession>A0A8J3USP5</accession>
<protein>
    <submittedName>
        <fullName evidence="1">Uncharacterized protein</fullName>
    </submittedName>
</protein>
<dbReference type="Proteomes" id="UP000644610">
    <property type="component" value="Unassembled WGS sequence"/>
</dbReference>
<dbReference type="AlphaFoldDB" id="A0A8J3USP5"/>
<reference evidence="1" key="1">
    <citation type="submission" date="2021-01" db="EMBL/GenBank/DDBJ databases">
        <title>Whole genome shotgun sequence of Planotetraspora silvatica NBRC 100141.</title>
        <authorList>
            <person name="Komaki H."/>
            <person name="Tamura T."/>
        </authorList>
    </citation>
    <scope>NUCLEOTIDE SEQUENCE</scope>
    <source>
        <strain evidence="1">NBRC 100141</strain>
    </source>
</reference>
<gene>
    <name evidence="1" type="ORF">Psi02_70360</name>
</gene>
<dbReference type="EMBL" id="BOOQ01000054">
    <property type="protein sequence ID" value="GII50612.1"/>
    <property type="molecule type" value="Genomic_DNA"/>
</dbReference>
<name>A0A8J3USP5_9ACTN</name>
<organism evidence="1 2">
    <name type="scientific">Planotetraspora silvatica</name>
    <dbReference type="NCBI Taxonomy" id="234614"/>
    <lineage>
        <taxon>Bacteria</taxon>
        <taxon>Bacillati</taxon>
        <taxon>Actinomycetota</taxon>
        <taxon>Actinomycetes</taxon>
        <taxon>Streptosporangiales</taxon>
        <taxon>Streptosporangiaceae</taxon>
        <taxon>Planotetraspora</taxon>
    </lineage>
</organism>
<comment type="caution">
    <text evidence="1">The sequence shown here is derived from an EMBL/GenBank/DDBJ whole genome shotgun (WGS) entry which is preliminary data.</text>
</comment>
<sequence length="109" mass="11437">MAPHAGVFDAVLRMRPDAMPGDGLGTDPNVVPQRLQGLPIRSGAIVAGLSIPRSGSKAGDLRVPLAERAEDRSVPAIVSVDGNGLLAWGYGSLPFGHQLEAGRWFSNPR</sequence>